<evidence type="ECO:0000313" key="2">
    <source>
        <dbReference type="EMBL" id="KAF5342899.1"/>
    </source>
</evidence>
<sequence>MITLYDIPTSTPNAPFSPNTWKTRYEQRLSLECHAPSGLKSSLCYARYCLNYKGLPYKTIWVEYPDIDRVCAGIGAPSSVKPNGKPGHTLPTIQDDSTGAVISDSFLIAEYLDKTYPDKPLFPARSRPLQAAFTSHFISSTIMPFRPFVMPAAGKLLNPPSEAYYRAMREETYGVKMEEITPKGEARVVEWKKFEDALTNVDKYIGEGRFMMGDTISFADFLIAALLMWGKVSFGTSSDEWKDMSRWNNGRWANLLQALEEYATVV</sequence>
<gene>
    <name evidence="2" type="ORF">D9758_015416</name>
</gene>
<evidence type="ECO:0000313" key="3">
    <source>
        <dbReference type="Proteomes" id="UP000559256"/>
    </source>
</evidence>
<dbReference type="GO" id="GO:0016034">
    <property type="term" value="F:maleylacetoacetate isomerase activity"/>
    <property type="evidence" value="ECO:0007669"/>
    <property type="project" value="TreeGrafter"/>
</dbReference>
<dbReference type="Proteomes" id="UP000559256">
    <property type="component" value="Unassembled WGS sequence"/>
</dbReference>
<dbReference type="EMBL" id="JAACJM010000153">
    <property type="protein sequence ID" value="KAF5342899.1"/>
    <property type="molecule type" value="Genomic_DNA"/>
</dbReference>
<reference evidence="2 3" key="1">
    <citation type="journal article" date="2020" name="ISME J.">
        <title>Uncovering the hidden diversity of litter-decomposition mechanisms in mushroom-forming fungi.</title>
        <authorList>
            <person name="Floudas D."/>
            <person name="Bentzer J."/>
            <person name="Ahren D."/>
            <person name="Johansson T."/>
            <person name="Persson P."/>
            <person name="Tunlid A."/>
        </authorList>
    </citation>
    <scope>NUCLEOTIDE SEQUENCE [LARGE SCALE GENOMIC DNA]</scope>
    <source>
        <strain evidence="2 3">CBS 291.85</strain>
    </source>
</reference>
<dbReference type="PROSITE" id="PS50404">
    <property type="entry name" value="GST_NTER"/>
    <property type="match status" value="1"/>
</dbReference>
<dbReference type="GO" id="GO:0006749">
    <property type="term" value="P:glutathione metabolic process"/>
    <property type="evidence" value="ECO:0007669"/>
    <property type="project" value="TreeGrafter"/>
</dbReference>
<dbReference type="OrthoDB" id="4951845at2759"/>
<dbReference type="SUPFAM" id="SSF52833">
    <property type="entry name" value="Thioredoxin-like"/>
    <property type="match status" value="1"/>
</dbReference>
<dbReference type="Gene3D" id="1.20.1050.10">
    <property type="match status" value="1"/>
</dbReference>
<comment type="caution">
    <text evidence="2">The sequence shown here is derived from an EMBL/GenBank/DDBJ whole genome shotgun (WGS) entry which is preliminary data.</text>
</comment>
<dbReference type="Pfam" id="PF13409">
    <property type="entry name" value="GST_N_2"/>
    <property type="match status" value="1"/>
</dbReference>
<accession>A0A8H5FN34</accession>
<dbReference type="InterPro" id="IPR036282">
    <property type="entry name" value="Glutathione-S-Trfase_C_sf"/>
</dbReference>
<protein>
    <recommendedName>
        <fullName evidence="1">GST N-terminal domain-containing protein</fullName>
    </recommendedName>
</protein>
<keyword evidence="3" id="KW-1185">Reference proteome</keyword>
<name>A0A8H5FN34_9AGAR</name>
<dbReference type="InterPro" id="IPR054416">
    <property type="entry name" value="GST_UstS-like_C"/>
</dbReference>
<organism evidence="2 3">
    <name type="scientific">Tetrapyrgos nigripes</name>
    <dbReference type="NCBI Taxonomy" id="182062"/>
    <lineage>
        <taxon>Eukaryota</taxon>
        <taxon>Fungi</taxon>
        <taxon>Dikarya</taxon>
        <taxon>Basidiomycota</taxon>
        <taxon>Agaricomycotina</taxon>
        <taxon>Agaricomycetes</taxon>
        <taxon>Agaricomycetidae</taxon>
        <taxon>Agaricales</taxon>
        <taxon>Marasmiineae</taxon>
        <taxon>Marasmiaceae</taxon>
        <taxon>Tetrapyrgos</taxon>
    </lineage>
</organism>
<evidence type="ECO:0000259" key="1">
    <source>
        <dbReference type="PROSITE" id="PS50404"/>
    </source>
</evidence>
<dbReference type="GO" id="GO:0004364">
    <property type="term" value="F:glutathione transferase activity"/>
    <property type="evidence" value="ECO:0007669"/>
    <property type="project" value="TreeGrafter"/>
</dbReference>
<dbReference type="PANTHER" id="PTHR42673">
    <property type="entry name" value="MALEYLACETOACETATE ISOMERASE"/>
    <property type="match status" value="1"/>
</dbReference>
<dbReference type="PANTHER" id="PTHR42673:SF4">
    <property type="entry name" value="MALEYLACETOACETATE ISOMERASE"/>
    <property type="match status" value="1"/>
</dbReference>
<dbReference type="InterPro" id="IPR004045">
    <property type="entry name" value="Glutathione_S-Trfase_N"/>
</dbReference>
<dbReference type="InterPro" id="IPR036249">
    <property type="entry name" value="Thioredoxin-like_sf"/>
</dbReference>
<dbReference type="AlphaFoldDB" id="A0A8H5FN34"/>
<dbReference type="Gene3D" id="3.40.30.10">
    <property type="entry name" value="Glutaredoxin"/>
    <property type="match status" value="1"/>
</dbReference>
<dbReference type="Pfam" id="PF22041">
    <property type="entry name" value="GST_C_7"/>
    <property type="match status" value="1"/>
</dbReference>
<dbReference type="SUPFAM" id="SSF47616">
    <property type="entry name" value="GST C-terminal domain-like"/>
    <property type="match status" value="1"/>
</dbReference>
<feature type="domain" description="GST N-terminal" evidence="1">
    <location>
        <begin position="46"/>
        <end position="120"/>
    </location>
</feature>
<proteinExistence type="predicted"/>
<dbReference type="GO" id="GO:0006559">
    <property type="term" value="P:L-phenylalanine catabolic process"/>
    <property type="evidence" value="ECO:0007669"/>
    <property type="project" value="TreeGrafter"/>
</dbReference>